<proteinExistence type="predicted"/>
<name>A0A0L8GZ65_OCTBM</name>
<dbReference type="AlphaFoldDB" id="A0A0L8GZ65"/>
<gene>
    <name evidence="1" type="ORF">OCBIM_22025508mg</name>
</gene>
<dbReference type="EMBL" id="KQ419828">
    <property type="protein sequence ID" value="KOF82253.1"/>
    <property type="molecule type" value="Genomic_DNA"/>
</dbReference>
<evidence type="ECO:0000313" key="1">
    <source>
        <dbReference type="EMBL" id="KOF82253.1"/>
    </source>
</evidence>
<reference evidence="1" key="1">
    <citation type="submission" date="2015-07" db="EMBL/GenBank/DDBJ databases">
        <title>MeaNS - Measles Nucleotide Surveillance Program.</title>
        <authorList>
            <person name="Tran T."/>
            <person name="Druce J."/>
        </authorList>
    </citation>
    <scope>NUCLEOTIDE SEQUENCE</scope>
    <source>
        <strain evidence="1">UCB-OBI-ISO-001</strain>
        <tissue evidence="1">Gonad</tissue>
    </source>
</reference>
<protein>
    <submittedName>
        <fullName evidence="1">Uncharacterized protein</fullName>
    </submittedName>
</protein>
<sequence length="93" mass="10312">MSERIDRPDFVSLLGAGIRRVLQPMNPCLRRPETSDDVISDTSTILKPEEFETSSGTSPVSDVFVVYDPLNSCSLADVGRLQPGRLQYTLLQL</sequence>
<organism evidence="1">
    <name type="scientific">Octopus bimaculoides</name>
    <name type="common">California two-spotted octopus</name>
    <dbReference type="NCBI Taxonomy" id="37653"/>
    <lineage>
        <taxon>Eukaryota</taxon>
        <taxon>Metazoa</taxon>
        <taxon>Spiralia</taxon>
        <taxon>Lophotrochozoa</taxon>
        <taxon>Mollusca</taxon>
        <taxon>Cephalopoda</taxon>
        <taxon>Coleoidea</taxon>
        <taxon>Octopodiformes</taxon>
        <taxon>Octopoda</taxon>
        <taxon>Incirrata</taxon>
        <taxon>Octopodidae</taxon>
        <taxon>Octopus</taxon>
    </lineage>
</organism>
<accession>A0A0L8GZ65</accession>